<dbReference type="OrthoDB" id="7790442at2759"/>
<protein>
    <submittedName>
        <fullName evidence="2">Uncharacterized protein</fullName>
    </submittedName>
</protein>
<reference evidence="2" key="1">
    <citation type="submission" date="2022-03" db="EMBL/GenBank/DDBJ databases">
        <authorList>
            <person name="Sayadi A."/>
        </authorList>
    </citation>
    <scope>NUCLEOTIDE SEQUENCE</scope>
</reference>
<evidence type="ECO:0000256" key="1">
    <source>
        <dbReference type="SAM" id="MobiDB-lite"/>
    </source>
</evidence>
<comment type="caution">
    <text evidence="2">The sequence shown here is derived from an EMBL/GenBank/DDBJ whole genome shotgun (WGS) entry which is preliminary data.</text>
</comment>
<accession>A0A9P0KDR8</accession>
<feature type="region of interest" description="Disordered" evidence="1">
    <location>
        <begin position="112"/>
        <end position="131"/>
    </location>
</feature>
<evidence type="ECO:0000313" key="3">
    <source>
        <dbReference type="Proteomes" id="UP001152888"/>
    </source>
</evidence>
<dbReference type="EMBL" id="CAKOFQ010006782">
    <property type="protein sequence ID" value="CAH1971114.1"/>
    <property type="molecule type" value="Genomic_DNA"/>
</dbReference>
<keyword evidence="3" id="KW-1185">Reference proteome</keyword>
<organism evidence="2 3">
    <name type="scientific">Acanthoscelides obtectus</name>
    <name type="common">Bean weevil</name>
    <name type="synonym">Bruchus obtectus</name>
    <dbReference type="NCBI Taxonomy" id="200917"/>
    <lineage>
        <taxon>Eukaryota</taxon>
        <taxon>Metazoa</taxon>
        <taxon>Ecdysozoa</taxon>
        <taxon>Arthropoda</taxon>
        <taxon>Hexapoda</taxon>
        <taxon>Insecta</taxon>
        <taxon>Pterygota</taxon>
        <taxon>Neoptera</taxon>
        <taxon>Endopterygota</taxon>
        <taxon>Coleoptera</taxon>
        <taxon>Polyphaga</taxon>
        <taxon>Cucujiformia</taxon>
        <taxon>Chrysomeloidea</taxon>
        <taxon>Chrysomelidae</taxon>
        <taxon>Bruchinae</taxon>
        <taxon>Bruchini</taxon>
        <taxon>Acanthoscelides</taxon>
    </lineage>
</organism>
<proteinExistence type="predicted"/>
<name>A0A9P0KDR8_ACAOB</name>
<feature type="region of interest" description="Disordered" evidence="1">
    <location>
        <begin position="41"/>
        <end position="72"/>
    </location>
</feature>
<gene>
    <name evidence="2" type="ORF">ACAOBT_LOCUS9283</name>
</gene>
<dbReference type="Proteomes" id="UP001152888">
    <property type="component" value="Unassembled WGS sequence"/>
</dbReference>
<evidence type="ECO:0000313" key="2">
    <source>
        <dbReference type="EMBL" id="CAH1971114.1"/>
    </source>
</evidence>
<dbReference type="AlphaFoldDB" id="A0A9P0KDR8"/>
<sequence length="199" mass="22838">MSDRPSAIRILEDAHRLNMMDGHFVWLWVDTATIITVKNSTASVEEDKESSKDSDRFKRAYEERETDEHGTVEDRKRYRLNDVMGDIRTMQASYFVQSNQFLFFHREDRKWTDRRPRSKGGGSPSIGQLPPGLLSLKPLPVKVDRHVVKGAMRLLIVALKEALDQSTPAMLNDLVRANSDGCWKNTPSKGNMFIQNFAR</sequence>
<feature type="compositionally biased region" description="Basic and acidic residues" evidence="1">
    <location>
        <begin position="49"/>
        <end position="72"/>
    </location>
</feature>